<dbReference type="InterPro" id="IPR023397">
    <property type="entry name" value="SAM-dep_MeTrfase_MraW_recog"/>
</dbReference>
<organism evidence="6 7">
    <name type="scientific">Trypanosoma cruzi</name>
    <dbReference type="NCBI Taxonomy" id="5693"/>
    <lineage>
        <taxon>Eukaryota</taxon>
        <taxon>Discoba</taxon>
        <taxon>Euglenozoa</taxon>
        <taxon>Kinetoplastea</taxon>
        <taxon>Metakinetoplastina</taxon>
        <taxon>Trypanosomatida</taxon>
        <taxon>Trypanosomatidae</taxon>
        <taxon>Trypanosoma</taxon>
        <taxon>Schizotrypanum</taxon>
    </lineage>
</organism>
<dbReference type="Pfam" id="PF01795">
    <property type="entry name" value="Methyltransf_5"/>
    <property type="match status" value="1"/>
</dbReference>
<reference evidence="6 7" key="1">
    <citation type="journal article" date="2019" name="Genome Biol. Evol.">
        <title>Nanopore Sequencing Significantly Improves Genome Assembly of the Protozoan Parasite Trypanosoma cruzi.</title>
        <authorList>
            <person name="Diaz-Viraque F."/>
            <person name="Pita S."/>
            <person name="Greif G."/>
            <person name="de Souza R.C.M."/>
            <person name="Iraola G."/>
            <person name="Robello C."/>
        </authorList>
    </citation>
    <scope>NUCLEOTIDE SEQUENCE [LARGE SCALE GENOMIC DNA]</scope>
    <source>
        <strain evidence="6 7">Berenice</strain>
    </source>
</reference>
<comment type="caution">
    <text evidence="6">The sequence shown here is derived from an EMBL/GenBank/DDBJ whole genome shotgun (WGS) entry which is preliminary data.</text>
</comment>
<evidence type="ECO:0000256" key="3">
    <source>
        <dbReference type="ARBA" id="ARBA00022679"/>
    </source>
</evidence>
<evidence type="ECO:0000256" key="1">
    <source>
        <dbReference type="ARBA" id="ARBA00010396"/>
    </source>
</evidence>
<dbReference type="Gene3D" id="1.10.150.170">
    <property type="entry name" value="Putative methyltransferase TM0872, insert domain"/>
    <property type="match status" value="1"/>
</dbReference>
<proteinExistence type="inferred from homology"/>
<dbReference type="GO" id="GO:0070475">
    <property type="term" value="P:rRNA base methylation"/>
    <property type="evidence" value="ECO:0007669"/>
    <property type="project" value="TreeGrafter"/>
</dbReference>
<keyword evidence="3" id="KW-0808">Transferase</keyword>
<dbReference type="SUPFAM" id="SSF81799">
    <property type="entry name" value="Putative methyltransferase TM0872, insert domain"/>
    <property type="match status" value="1"/>
</dbReference>
<sequence length="517" mass="58665">MKMREEIMDDFAVSFSFSLSFFLFLLFCLLAASTMDLSGNAPTHTTTTKKDEVMKRIVAPRRWSQLNRVEHPPLMMKQLFQGVCGGLRWLELKELAEHLATRAIEDGYPSTSSVRQALQAKRAPRSRRRQVREEMRRNVAASLPLTSSQNALTVTGGLSTCVAKQKRLVLYDVLDCTLGGGYHAGAVLENGGPYTRVVALDCDHDVMQTAMELVDEFGADRFKFFCRQMSEAKSLFGERSFDAVMIDPGPSETQLENPERGFLLDDENSHHLDMRYGPQLGIGALAYLNTVPQHALSGALSAYGLLTPEQSMKMAREVRRRRPFTSSRDVIGCVEAAGDMLPEEVWSTQSSRRKTPMSWKFFTSLRCILNNEMYELREALENALLLLRDDGRLVVFSRLVWEERLIQSTVESHPHALLCYTEDVPMEEVCEHGFTRHTKMWVASRVANSSYALKNTVSLTEEKVRESSLRWLSGMYAGQTYGFPANNFTFENLEPKERRTRRRNGKPPPPDYGLDDK</sequence>
<dbReference type="VEuPathDB" id="TriTrypDB:BCY84_02712"/>
<feature type="region of interest" description="Disordered" evidence="5">
    <location>
        <begin position="494"/>
        <end position="517"/>
    </location>
</feature>
<evidence type="ECO:0000256" key="4">
    <source>
        <dbReference type="ARBA" id="ARBA00022691"/>
    </source>
</evidence>
<dbReference type="PANTHER" id="PTHR11265">
    <property type="entry name" value="S-ADENOSYL-METHYLTRANSFERASE MRAW"/>
    <property type="match status" value="1"/>
</dbReference>
<name>A0A7J6Y5J8_TRYCR</name>
<dbReference type="Proteomes" id="UP000583944">
    <property type="component" value="Unassembled WGS sequence"/>
</dbReference>
<evidence type="ECO:0000256" key="2">
    <source>
        <dbReference type="ARBA" id="ARBA00022603"/>
    </source>
</evidence>
<accession>A0A7J6Y5J8</accession>
<evidence type="ECO:0000313" key="7">
    <source>
        <dbReference type="Proteomes" id="UP000583944"/>
    </source>
</evidence>
<dbReference type="PANTHER" id="PTHR11265:SF0">
    <property type="entry name" value="12S RRNA N4-METHYLCYTIDINE METHYLTRANSFERASE"/>
    <property type="match status" value="1"/>
</dbReference>
<keyword evidence="2" id="KW-0489">Methyltransferase</keyword>
<dbReference type="AlphaFoldDB" id="A0A7J6Y5J8"/>
<protein>
    <recommendedName>
        <fullName evidence="8">S-adenosyl-methyltransferase mraW-like protein</fullName>
    </recommendedName>
</protein>
<dbReference type="VEuPathDB" id="TriTrypDB:ECC02_005397"/>
<evidence type="ECO:0000313" key="6">
    <source>
        <dbReference type="EMBL" id="KAF5221510.1"/>
    </source>
</evidence>
<evidence type="ECO:0000256" key="5">
    <source>
        <dbReference type="SAM" id="MobiDB-lite"/>
    </source>
</evidence>
<dbReference type="InterPro" id="IPR029063">
    <property type="entry name" value="SAM-dependent_MTases_sf"/>
</dbReference>
<evidence type="ECO:0008006" key="8">
    <source>
        <dbReference type="Google" id="ProtNLM"/>
    </source>
</evidence>
<dbReference type="InterPro" id="IPR002903">
    <property type="entry name" value="RsmH"/>
</dbReference>
<keyword evidence="4" id="KW-0949">S-adenosyl-L-methionine</keyword>
<dbReference type="GO" id="GO:0071424">
    <property type="term" value="F:rRNA (cytosine-N4-)-methyltransferase activity"/>
    <property type="evidence" value="ECO:0007669"/>
    <property type="project" value="TreeGrafter"/>
</dbReference>
<gene>
    <name evidence="6" type="ORF">ECC02_005397</name>
</gene>
<dbReference type="Gene3D" id="3.40.50.150">
    <property type="entry name" value="Vaccinia Virus protein VP39"/>
    <property type="match status" value="1"/>
</dbReference>
<dbReference type="EMBL" id="JABDHM010000036">
    <property type="protein sequence ID" value="KAF5221510.1"/>
    <property type="molecule type" value="Genomic_DNA"/>
</dbReference>
<dbReference type="CDD" id="cd02440">
    <property type="entry name" value="AdoMet_MTases"/>
    <property type="match status" value="1"/>
</dbReference>
<dbReference type="SUPFAM" id="SSF53335">
    <property type="entry name" value="S-adenosyl-L-methionine-dependent methyltransferases"/>
    <property type="match status" value="1"/>
</dbReference>
<comment type="similarity">
    <text evidence="1">Belongs to the methyltransferase superfamily. RsmH family.</text>
</comment>